<dbReference type="RefSeq" id="WP_380038611.1">
    <property type="nucleotide sequence ID" value="NZ_JBHSEH010000007.1"/>
</dbReference>
<comment type="caution">
    <text evidence="3">The sequence shown here is derived from an EMBL/GenBank/DDBJ whole genome shotgun (WGS) entry which is preliminary data.</text>
</comment>
<gene>
    <name evidence="3" type="ORF">ACFOZ9_08720</name>
</gene>
<dbReference type="InterPro" id="IPR012347">
    <property type="entry name" value="Ferritin-like"/>
</dbReference>
<evidence type="ECO:0000313" key="4">
    <source>
        <dbReference type="Proteomes" id="UP001595998"/>
    </source>
</evidence>
<reference evidence="4" key="1">
    <citation type="journal article" date="2019" name="Int. J. Syst. Evol. Microbiol.">
        <title>The Global Catalogue of Microorganisms (GCM) 10K type strain sequencing project: providing services to taxonomists for standard genome sequencing and annotation.</title>
        <authorList>
            <consortium name="The Broad Institute Genomics Platform"/>
            <consortium name="The Broad Institute Genome Sequencing Center for Infectious Disease"/>
            <person name="Wu L."/>
            <person name="Ma J."/>
        </authorList>
    </citation>
    <scope>NUCLEOTIDE SEQUENCE [LARGE SCALE GENOMIC DNA]</scope>
    <source>
        <strain evidence="4">CCUG 56029</strain>
    </source>
</reference>
<name>A0ABV8XP12_9DEIO</name>
<evidence type="ECO:0000256" key="1">
    <source>
        <dbReference type="SAM" id="MobiDB-lite"/>
    </source>
</evidence>
<feature type="compositionally biased region" description="Gly residues" evidence="1">
    <location>
        <begin position="196"/>
        <end position="205"/>
    </location>
</feature>
<dbReference type="Gene3D" id="1.20.1260.10">
    <property type="match status" value="1"/>
</dbReference>
<dbReference type="InterPro" id="IPR005183">
    <property type="entry name" value="DUF305_CopM-like"/>
</dbReference>
<proteinExistence type="predicted"/>
<accession>A0ABV8XP12</accession>
<feature type="region of interest" description="Disordered" evidence="1">
    <location>
        <begin position="186"/>
        <end position="205"/>
    </location>
</feature>
<keyword evidence="4" id="KW-1185">Reference proteome</keyword>
<organism evidence="3 4">
    <name type="scientific">Deinococcus navajonensis</name>
    <dbReference type="NCBI Taxonomy" id="309884"/>
    <lineage>
        <taxon>Bacteria</taxon>
        <taxon>Thermotogati</taxon>
        <taxon>Deinococcota</taxon>
        <taxon>Deinococci</taxon>
        <taxon>Deinococcales</taxon>
        <taxon>Deinococcaceae</taxon>
        <taxon>Deinococcus</taxon>
    </lineage>
</organism>
<feature type="domain" description="DUF305" evidence="2">
    <location>
        <begin position="37"/>
        <end position="181"/>
    </location>
</feature>
<dbReference type="Proteomes" id="UP001595998">
    <property type="component" value="Unassembled WGS sequence"/>
</dbReference>
<sequence length="205" mass="22688">MSRARPWLVPLLGLLALALTGLLAAPRLLPPGERSPEVRFVREMIGHHTQAVDLALRIRERTRNPELSTLALDIVLSQQEQIGQMRGWLTLWNRPWGGEGMSAEHARMMGMATQAEVLSLDTLSSERAEVRFLQLMVRHHTGALAMVRPVLQSNVRPEVQALARQIQATQGAEIRLMTALLKDRGAQPLPPRMLPAGGGLPGHQH</sequence>
<dbReference type="PANTHER" id="PTHR36933:SF1">
    <property type="entry name" value="SLL0788 PROTEIN"/>
    <property type="match status" value="1"/>
</dbReference>
<dbReference type="PANTHER" id="PTHR36933">
    <property type="entry name" value="SLL0788 PROTEIN"/>
    <property type="match status" value="1"/>
</dbReference>
<evidence type="ECO:0000313" key="3">
    <source>
        <dbReference type="EMBL" id="MFC4426297.1"/>
    </source>
</evidence>
<dbReference type="Pfam" id="PF03713">
    <property type="entry name" value="DUF305"/>
    <property type="match status" value="1"/>
</dbReference>
<dbReference type="EMBL" id="JBHSEH010000007">
    <property type="protein sequence ID" value="MFC4426297.1"/>
    <property type="molecule type" value="Genomic_DNA"/>
</dbReference>
<evidence type="ECO:0000259" key="2">
    <source>
        <dbReference type="Pfam" id="PF03713"/>
    </source>
</evidence>
<protein>
    <submittedName>
        <fullName evidence="3">DUF305 domain-containing protein</fullName>
    </submittedName>
</protein>